<keyword evidence="4" id="KW-0560">Oxidoreductase</keyword>
<dbReference type="InterPro" id="IPR002938">
    <property type="entry name" value="FAD-bd"/>
</dbReference>
<dbReference type="AlphaFoldDB" id="M2UDD8"/>
<keyword evidence="5" id="KW-0503">Monooxygenase</keyword>
<dbReference type="STRING" id="701091.M2UDD8"/>
<evidence type="ECO:0000259" key="8">
    <source>
        <dbReference type="Pfam" id="PF01494"/>
    </source>
</evidence>
<keyword evidence="7" id="KW-0812">Transmembrane</keyword>
<dbReference type="SUPFAM" id="SSF51905">
    <property type="entry name" value="FAD/NAD(P)-binding domain"/>
    <property type="match status" value="1"/>
</dbReference>
<reference evidence="9" key="2">
    <citation type="submission" date="2012-06" db="EMBL/GenBank/DDBJ databases">
        <title>Comparative genome structure, secondary metabolite and effector coding capacity across Cochliobolus pathogens.</title>
        <authorList>
            <consortium name="US DOE Joint Genome Institute (JGI-PGF)"/>
            <person name="Condon B.J."/>
            <person name="Leng Y."/>
            <person name="Wu D."/>
            <person name="Bushley K.E."/>
            <person name="Ohm R.A."/>
            <person name="Otillar R."/>
            <person name="Martin J."/>
            <person name="Schackwitz W."/>
            <person name="Grimwood J."/>
            <person name="MohdZainudin N."/>
            <person name="Xue C."/>
            <person name="Wang R."/>
            <person name="Dhillon B."/>
            <person name="Tu Z.J."/>
            <person name="Steffenson B.J."/>
            <person name="Salamov A."/>
            <person name="Sun H."/>
            <person name="Lowry S."/>
            <person name="LaButti K."/>
            <person name="Han J."/>
            <person name="Copeland A."/>
            <person name="Lindquist E."/>
            <person name="Lucas S."/>
            <person name="Barry K."/>
            <person name="Schmutz J."/>
            <person name="Baker S."/>
            <person name="Grigoriev I.V."/>
            <person name="Zhong S."/>
            <person name="Turgeon B.G."/>
        </authorList>
    </citation>
    <scope>NUCLEOTIDE SEQUENCE</scope>
    <source>
        <strain evidence="9">C5</strain>
    </source>
</reference>
<dbReference type="EMBL" id="KB445573">
    <property type="protein sequence ID" value="EMD93868.1"/>
    <property type="molecule type" value="Genomic_DNA"/>
</dbReference>
<dbReference type="InterPro" id="IPR036188">
    <property type="entry name" value="FAD/NAD-bd_sf"/>
</dbReference>
<evidence type="ECO:0000313" key="11">
    <source>
        <dbReference type="Proteomes" id="UP000016936"/>
    </source>
</evidence>
<sequence length="467" mass="51532">MEKLTHDDIYTHRQAIKPLRIIVVGAGIAGLSAGLALSRCGHSVTILESSPLLGETGAGIQLAPNATRILRRFGVLSEVMLHTSVLSGVSIRRYNSDKELRNSPMSLSSVDRYGAPMGVIHRGDLHRILLDAARGNSCQILTSHTVVNVDSSPTPKVRVTVGNTNKSFWLTGDIVIAADGIKSICRKQMALAGGYAHKDQPYPTGDAAYRLLIPREKVKHDAQLLAMLDQNVAMRYMGPGGHIMAYPLKGNKLYNMVLIHPSKPNIDTGENVWTATGKRSEMMSFYSSWSPAIRRWLSYAGEEDEEEIPEWTLNMYPPLPRWVWGGVALIGDACHPMLPYVAQGAANGIEDAAVIATALNYTSNVQLALGVYEMVRKERAEKIAASALDTSKSLHLPDGPEQEKRDRSIQGVRQKETAGDSHVADKWRDHQWQDYMWGIDVMRETVDKLAEISAVPMRESERIMSSL</sequence>
<proteinExistence type="inferred from homology"/>
<protein>
    <recommendedName>
        <fullName evidence="8">FAD-binding domain-containing protein</fullName>
    </recommendedName>
</protein>
<dbReference type="HOGENOM" id="CLU_009665_19_3_1"/>
<keyword evidence="3" id="KW-0274">FAD</keyword>
<evidence type="ECO:0000256" key="5">
    <source>
        <dbReference type="ARBA" id="ARBA00023033"/>
    </source>
</evidence>
<dbReference type="PANTHER" id="PTHR13789:SF147">
    <property type="entry name" value="PUTATIVE (AFU_ORTHOLOGUE AFUA_2G01950)-RELATED"/>
    <property type="match status" value="1"/>
</dbReference>
<evidence type="ECO:0000256" key="1">
    <source>
        <dbReference type="ARBA" id="ARBA00007992"/>
    </source>
</evidence>
<keyword evidence="7" id="KW-0472">Membrane</keyword>
<feature type="domain" description="FAD-binding" evidence="8">
    <location>
        <begin position="21"/>
        <end position="384"/>
    </location>
</feature>
<evidence type="ECO:0000256" key="2">
    <source>
        <dbReference type="ARBA" id="ARBA00022630"/>
    </source>
</evidence>
<organism evidence="9 11">
    <name type="scientific">Cochliobolus heterostrophus (strain C5 / ATCC 48332 / race O)</name>
    <name type="common">Southern corn leaf blight fungus</name>
    <name type="synonym">Bipolaris maydis</name>
    <dbReference type="NCBI Taxonomy" id="701091"/>
    <lineage>
        <taxon>Eukaryota</taxon>
        <taxon>Fungi</taxon>
        <taxon>Dikarya</taxon>
        <taxon>Ascomycota</taxon>
        <taxon>Pezizomycotina</taxon>
        <taxon>Dothideomycetes</taxon>
        <taxon>Pleosporomycetidae</taxon>
        <taxon>Pleosporales</taxon>
        <taxon>Pleosporineae</taxon>
        <taxon>Pleosporaceae</taxon>
        <taxon>Bipolaris</taxon>
    </lineage>
</organism>
<reference evidence="11" key="3">
    <citation type="journal article" date="2013" name="PLoS Genet.">
        <title>Comparative genome structure, secondary metabolite, and effector coding capacity across Cochliobolus pathogens.</title>
        <authorList>
            <person name="Condon B.J."/>
            <person name="Leng Y."/>
            <person name="Wu D."/>
            <person name="Bushley K.E."/>
            <person name="Ohm R.A."/>
            <person name="Otillar R."/>
            <person name="Martin J."/>
            <person name="Schackwitz W."/>
            <person name="Grimwood J."/>
            <person name="MohdZainudin N."/>
            <person name="Xue C."/>
            <person name="Wang R."/>
            <person name="Manning V.A."/>
            <person name="Dhillon B."/>
            <person name="Tu Z.J."/>
            <person name="Steffenson B.J."/>
            <person name="Salamov A."/>
            <person name="Sun H."/>
            <person name="Lowry S."/>
            <person name="LaButti K."/>
            <person name="Han J."/>
            <person name="Copeland A."/>
            <person name="Lindquist E."/>
            <person name="Barry K."/>
            <person name="Schmutz J."/>
            <person name="Baker S.E."/>
            <person name="Ciuffetti L.M."/>
            <person name="Grigoriev I.V."/>
            <person name="Zhong S."/>
            <person name="Turgeon B.G."/>
        </authorList>
    </citation>
    <scope>NUCLEOTIDE SEQUENCE [LARGE SCALE GENOMIC DNA]</scope>
    <source>
        <strain evidence="11">C5 / ATCC 48332 / race O</strain>
    </source>
</reference>
<evidence type="ECO:0000256" key="4">
    <source>
        <dbReference type="ARBA" id="ARBA00023002"/>
    </source>
</evidence>
<dbReference type="OrthoDB" id="3752212at2759"/>
<keyword evidence="11" id="KW-1185">Reference proteome</keyword>
<feature type="transmembrane region" description="Helical" evidence="7">
    <location>
        <begin position="21"/>
        <end position="38"/>
    </location>
</feature>
<accession>M2UDD8</accession>
<evidence type="ECO:0000313" key="9">
    <source>
        <dbReference type="EMBL" id="EMD85897.1"/>
    </source>
</evidence>
<evidence type="ECO:0000256" key="6">
    <source>
        <dbReference type="SAM" id="MobiDB-lite"/>
    </source>
</evidence>
<dbReference type="eggNOG" id="KOG2614">
    <property type="taxonomic scope" value="Eukaryota"/>
</dbReference>
<keyword evidence="7" id="KW-1133">Transmembrane helix</keyword>
<dbReference type="PANTHER" id="PTHR13789">
    <property type="entry name" value="MONOOXYGENASE"/>
    <property type="match status" value="1"/>
</dbReference>
<keyword evidence="2" id="KW-0285">Flavoprotein</keyword>
<evidence type="ECO:0000313" key="10">
    <source>
        <dbReference type="EMBL" id="EMD93868.1"/>
    </source>
</evidence>
<dbReference type="Pfam" id="PF01494">
    <property type="entry name" value="FAD_binding_3"/>
    <property type="match status" value="1"/>
</dbReference>
<reference evidence="9 11" key="1">
    <citation type="journal article" date="2012" name="PLoS Pathog.">
        <title>Diverse lifestyles and strategies of plant pathogenesis encoded in the genomes of eighteen Dothideomycetes fungi.</title>
        <authorList>
            <person name="Ohm R.A."/>
            <person name="Feau N."/>
            <person name="Henrissat B."/>
            <person name="Schoch C.L."/>
            <person name="Horwitz B.A."/>
            <person name="Barry K.W."/>
            <person name="Condon B.J."/>
            <person name="Copeland A.C."/>
            <person name="Dhillon B."/>
            <person name="Glaser F."/>
            <person name="Hesse C.N."/>
            <person name="Kosti I."/>
            <person name="LaButti K."/>
            <person name="Lindquist E.A."/>
            <person name="Lucas S."/>
            <person name="Salamov A.A."/>
            <person name="Bradshaw R.E."/>
            <person name="Ciuffetti L."/>
            <person name="Hamelin R.C."/>
            <person name="Kema G.H.J."/>
            <person name="Lawrence C."/>
            <person name="Scott J.A."/>
            <person name="Spatafora J.W."/>
            <person name="Turgeon B.G."/>
            <person name="de Wit P.J.G.M."/>
            <person name="Zhong S."/>
            <person name="Goodwin S.B."/>
            <person name="Grigoriev I.V."/>
        </authorList>
    </citation>
    <scope>NUCLEOTIDE SEQUENCE [LARGE SCALE GENOMIC DNA]</scope>
    <source>
        <strain evidence="9">C5</strain>
        <strain evidence="11">C5 / ATCC 48332 / race O</strain>
    </source>
</reference>
<dbReference type="InterPro" id="IPR050493">
    <property type="entry name" value="FAD-dep_Monooxygenase_BioMet"/>
</dbReference>
<dbReference type="GO" id="GO:0004497">
    <property type="term" value="F:monooxygenase activity"/>
    <property type="evidence" value="ECO:0007669"/>
    <property type="project" value="UniProtKB-KW"/>
</dbReference>
<evidence type="ECO:0000256" key="7">
    <source>
        <dbReference type="SAM" id="Phobius"/>
    </source>
</evidence>
<comment type="similarity">
    <text evidence="1">Belongs to the paxM FAD-dependent monooxygenase family.</text>
</comment>
<dbReference type="SUPFAM" id="SSF54373">
    <property type="entry name" value="FAD-linked reductases, C-terminal domain"/>
    <property type="match status" value="1"/>
</dbReference>
<feature type="compositionally biased region" description="Basic and acidic residues" evidence="6">
    <location>
        <begin position="401"/>
        <end position="424"/>
    </location>
</feature>
<evidence type="ECO:0000256" key="3">
    <source>
        <dbReference type="ARBA" id="ARBA00022827"/>
    </source>
</evidence>
<dbReference type="GO" id="GO:0071949">
    <property type="term" value="F:FAD binding"/>
    <property type="evidence" value="ECO:0007669"/>
    <property type="project" value="InterPro"/>
</dbReference>
<gene>
    <name evidence="10" type="ORF">COCHEDRAFT_1096059</name>
    <name evidence="9" type="ORF">COCHEDRAFT_1160842</name>
</gene>
<feature type="region of interest" description="Disordered" evidence="6">
    <location>
        <begin position="391"/>
        <end position="424"/>
    </location>
</feature>
<dbReference type="PRINTS" id="PR00420">
    <property type="entry name" value="RNGMNOXGNASE"/>
</dbReference>
<name>M2UDD8_COCH5</name>
<dbReference type="EMBL" id="KB445586">
    <property type="protein sequence ID" value="EMD85897.1"/>
    <property type="molecule type" value="Genomic_DNA"/>
</dbReference>
<dbReference type="Proteomes" id="UP000016936">
    <property type="component" value="Unassembled WGS sequence"/>
</dbReference>
<dbReference type="Gene3D" id="3.50.50.60">
    <property type="entry name" value="FAD/NAD(P)-binding domain"/>
    <property type="match status" value="1"/>
</dbReference>